<name>A0A9D4GY66_DREPO</name>
<dbReference type="EMBL" id="JAIWYP010000005">
    <property type="protein sequence ID" value="KAH3825789.1"/>
    <property type="molecule type" value="Genomic_DNA"/>
</dbReference>
<evidence type="ECO:0000313" key="2">
    <source>
        <dbReference type="Proteomes" id="UP000828390"/>
    </source>
</evidence>
<dbReference type="AlphaFoldDB" id="A0A9D4GY66"/>
<protein>
    <submittedName>
        <fullName evidence="1">Uncharacterized protein</fullName>
    </submittedName>
</protein>
<accession>A0A9D4GY66</accession>
<sequence>MVYNTCCACGRKIVQSERNEDACDTCGKVFCRSCLTLKSKLEMTASQRRQKSCVCQRFMDMKDCRSPVAESELKDITQKCDTPNDTSNGVSLFVKDKVEAIVSPDYETDRKTEILESSDGARSSSSYRVDSSRKKIDAYSSPGRKWLAVVNKSASIPDTAVPQKPLQREQLFTPGEIFSLQAGEDTLESSDPEQPSVTSVPEKEVVLDLPYLELLHTPGNNDWFQLANGAFESSYHEHLLAPDSIDSFHVPDDTWESPPNEWLNAFGNIEVEDTFRFIT</sequence>
<proteinExistence type="predicted"/>
<organism evidence="1 2">
    <name type="scientific">Dreissena polymorpha</name>
    <name type="common">Zebra mussel</name>
    <name type="synonym">Mytilus polymorpha</name>
    <dbReference type="NCBI Taxonomy" id="45954"/>
    <lineage>
        <taxon>Eukaryota</taxon>
        <taxon>Metazoa</taxon>
        <taxon>Spiralia</taxon>
        <taxon>Lophotrochozoa</taxon>
        <taxon>Mollusca</taxon>
        <taxon>Bivalvia</taxon>
        <taxon>Autobranchia</taxon>
        <taxon>Heteroconchia</taxon>
        <taxon>Euheterodonta</taxon>
        <taxon>Imparidentia</taxon>
        <taxon>Neoheterodontei</taxon>
        <taxon>Myida</taxon>
        <taxon>Dreissenoidea</taxon>
        <taxon>Dreissenidae</taxon>
        <taxon>Dreissena</taxon>
    </lineage>
</organism>
<reference evidence="1" key="1">
    <citation type="journal article" date="2019" name="bioRxiv">
        <title>The Genome of the Zebra Mussel, Dreissena polymorpha: A Resource for Invasive Species Research.</title>
        <authorList>
            <person name="McCartney M.A."/>
            <person name="Auch B."/>
            <person name="Kono T."/>
            <person name="Mallez S."/>
            <person name="Zhang Y."/>
            <person name="Obille A."/>
            <person name="Becker A."/>
            <person name="Abrahante J.E."/>
            <person name="Garbe J."/>
            <person name="Badalamenti J.P."/>
            <person name="Herman A."/>
            <person name="Mangelson H."/>
            <person name="Liachko I."/>
            <person name="Sullivan S."/>
            <person name="Sone E.D."/>
            <person name="Koren S."/>
            <person name="Silverstein K.A.T."/>
            <person name="Beckman K.B."/>
            <person name="Gohl D.M."/>
        </authorList>
    </citation>
    <scope>NUCLEOTIDE SEQUENCE</scope>
    <source>
        <strain evidence="1">Duluth1</strain>
        <tissue evidence="1">Whole animal</tissue>
    </source>
</reference>
<keyword evidence="2" id="KW-1185">Reference proteome</keyword>
<comment type="caution">
    <text evidence="1">The sequence shown here is derived from an EMBL/GenBank/DDBJ whole genome shotgun (WGS) entry which is preliminary data.</text>
</comment>
<dbReference type="Proteomes" id="UP000828390">
    <property type="component" value="Unassembled WGS sequence"/>
</dbReference>
<reference evidence="1" key="2">
    <citation type="submission" date="2020-11" db="EMBL/GenBank/DDBJ databases">
        <authorList>
            <person name="McCartney M.A."/>
            <person name="Auch B."/>
            <person name="Kono T."/>
            <person name="Mallez S."/>
            <person name="Becker A."/>
            <person name="Gohl D.M."/>
            <person name="Silverstein K.A.T."/>
            <person name="Koren S."/>
            <person name="Bechman K.B."/>
            <person name="Herman A."/>
            <person name="Abrahante J.E."/>
            <person name="Garbe J."/>
        </authorList>
    </citation>
    <scope>NUCLEOTIDE SEQUENCE</scope>
    <source>
        <strain evidence="1">Duluth1</strain>
        <tissue evidence="1">Whole animal</tissue>
    </source>
</reference>
<gene>
    <name evidence="1" type="ORF">DPMN_127669</name>
</gene>
<evidence type="ECO:0000313" key="1">
    <source>
        <dbReference type="EMBL" id="KAH3825789.1"/>
    </source>
</evidence>